<dbReference type="GO" id="GO:0000455">
    <property type="term" value="P:enzyme-directed rRNA pseudouridine synthesis"/>
    <property type="evidence" value="ECO:0007669"/>
    <property type="project" value="TreeGrafter"/>
</dbReference>
<dbReference type="InterPro" id="IPR020103">
    <property type="entry name" value="PsdUridine_synth_cat_dom_sf"/>
</dbReference>
<protein>
    <recommendedName>
        <fullName evidence="6">tRNA pseudouridine synthase C</fullName>
        <ecNumber evidence="5">5.4.99.26</ecNumber>
    </recommendedName>
    <alternativeName>
        <fullName evidence="8">tRNA pseudouridine(65) synthase</fullName>
    </alternativeName>
    <alternativeName>
        <fullName evidence="9">tRNA pseudouridylate synthase C</fullName>
    </alternativeName>
    <alternativeName>
        <fullName evidence="7">tRNA-uridine isomerase C</fullName>
    </alternativeName>
</protein>
<sequence>MTPLRVLHLDDDIVVVAKPAGVLVHRSALDRHAPRILLQELRDTIQRRVYPVHRLDRPTSGAMVFALSPEAAAKLSEQFTEHRVDKRYLAVVRGYAPVAARLDWPLREEDGLRPKAENPAMPACTEIARLAEIELPVAIDRYPSSRYSLIEANPSSGRRHQIRRHLSQAGHPLIGDAKHGKGVHNRYFKTHYFAEFPGSARLLLAATRLGFAHPFSGARIEVEAALESDFAALLERFGWQAHLSRDRITVYEQTNP</sequence>
<evidence type="ECO:0000256" key="7">
    <source>
        <dbReference type="ARBA" id="ARBA00041803"/>
    </source>
</evidence>
<dbReference type="EMBL" id="CP015243">
    <property type="protein sequence ID" value="ANF59752.1"/>
    <property type="molecule type" value="Genomic_DNA"/>
</dbReference>
<evidence type="ECO:0000256" key="5">
    <source>
        <dbReference type="ARBA" id="ARBA00038943"/>
    </source>
</evidence>
<evidence type="ECO:0000313" key="12">
    <source>
        <dbReference type="Proteomes" id="UP000077875"/>
    </source>
</evidence>
<feature type="domain" description="Pseudouridine synthase RsuA/RluA-like" evidence="10">
    <location>
        <begin position="12"/>
        <end position="168"/>
    </location>
</feature>
<reference evidence="11 12" key="1">
    <citation type="submission" date="2016-04" db="EMBL/GenBank/DDBJ databases">
        <title>Complete Genome Sequence of Halotalea alkalilenta IHB B 13600.</title>
        <authorList>
            <person name="Swarnkar M.K."/>
            <person name="Sharma A."/>
            <person name="Kaushal K."/>
            <person name="Soni R."/>
            <person name="Rana S."/>
            <person name="Singh A.K."/>
            <person name="Gulati A."/>
        </authorList>
    </citation>
    <scope>NUCLEOTIDE SEQUENCE [LARGE SCALE GENOMIC DNA]</scope>
    <source>
        <strain evidence="11 12">IHB B 13600</strain>
    </source>
</reference>
<evidence type="ECO:0000256" key="1">
    <source>
        <dbReference type="ARBA" id="ARBA00022694"/>
    </source>
</evidence>
<dbReference type="Pfam" id="PF00849">
    <property type="entry name" value="PseudoU_synth_2"/>
    <property type="match status" value="1"/>
</dbReference>
<evidence type="ECO:0000256" key="8">
    <source>
        <dbReference type="ARBA" id="ARBA00041975"/>
    </source>
</evidence>
<evidence type="ECO:0000256" key="6">
    <source>
        <dbReference type="ARBA" id="ARBA00040675"/>
    </source>
</evidence>
<keyword evidence="1" id="KW-0819">tRNA processing</keyword>
<name>A0A172YKR8_9GAMM</name>
<dbReference type="InterPro" id="IPR050188">
    <property type="entry name" value="RluA_PseudoU_synthase"/>
</dbReference>
<keyword evidence="12" id="KW-1185">Reference proteome</keyword>
<comment type="catalytic activity">
    <reaction evidence="3">
        <text>uridine(65) in tRNA = pseudouridine(65) in tRNA</text>
        <dbReference type="Rhea" id="RHEA:42536"/>
        <dbReference type="Rhea" id="RHEA-COMP:10103"/>
        <dbReference type="Rhea" id="RHEA-COMP:10104"/>
        <dbReference type="ChEBI" id="CHEBI:65314"/>
        <dbReference type="ChEBI" id="CHEBI:65315"/>
        <dbReference type="EC" id="5.4.99.26"/>
    </reaction>
</comment>
<organism evidence="11 12">
    <name type="scientific">Halotalea alkalilenta</name>
    <dbReference type="NCBI Taxonomy" id="376489"/>
    <lineage>
        <taxon>Bacteria</taxon>
        <taxon>Pseudomonadati</taxon>
        <taxon>Pseudomonadota</taxon>
        <taxon>Gammaproteobacteria</taxon>
        <taxon>Oceanospirillales</taxon>
        <taxon>Halomonadaceae</taxon>
        <taxon>Halotalea</taxon>
    </lineage>
</organism>
<evidence type="ECO:0000256" key="2">
    <source>
        <dbReference type="ARBA" id="ARBA00023235"/>
    </source>
</evidence>
<dbReference type="PANTHER" id="PTHR21600:SF56">
    <property type="entry name" value="TRNA PSEUDOURIDINE SYNTHASE C"/>
    <property type="match status" value="1"/>
</dbReference>
<dbReference type="Gene3D" id="3.30.2350.10">
    <property type="entry name" value="Pseudouridine synthase"/>
    <property type="match status" value="1"/>
</dbReference>
<proteinExistence type="predicted"/>
<comment type="function">
    <text evidence="4">Responsible for synthesis of pseudouridine from uracil-65 in transfer RNAs.</text>
</comment>
<keyword evidence="2" id="KW-0413">Isomerase</keyword>
<dbReference type="PROSITE" id="PS01129">
    <property type="entry name" value="PSI_RLU"/>
    <property type="match status" value="1"/>
</dbReference>
<accession>A0A172YKR8</accession>
<evidence type="ECO:0000256" key="4">
    <source>
        <dbReference type="ARBA" id="ARBA00037670"/>
    </source>
</evidence>
<evidence type="ECO:0000256" key="3">
    <source>
        <dbReference type="ARBA" id="ARBA00036607"/>
    </source>
</evidence>
<evidence type="ECO:0000259" key="10">
    <source>
        <dbReference type="Pfam" id="PF00849"/>
    </source>
</evidence>
<dbReference type="Proteomes" id="UP000077875">
    <property type="component" value="Chromosome"/>
</dbReference>
<dbReference type="InterPro" id="IPR006145">
    <property type="entry name" value="PsdUridine_synth_RsuA/RluA"/>
</dbReference>
<dbReference type="RefSeq" id="WP_064124594.1">
    <property type="nucleotide sequence ID" value="NZ_CP015243.1"/>
</dbReference>
<evidence type="ECO:0000256" key="9">
    <source>
        <dbReference type="ARBA" id="ARBA00043049"/>
    </source>
</evidence>
<dbReference type="SUPFAM" id="SSF55120">
    <property type="entry name" value="Pseudouridine synthase"/>
    <property type="match status" value="1"/>
</dbReference>
<dbReference type="STRING" id="376489.A5892_17640"/>
<dbReference type="EC" id="5.4.99.26" evidence="5"/>
<dbReference type="PANTHER" id="PTHR21600">
    <property type="entry name" value="MITOCHONDRIAL RNA PSEUDOURIDINE SYNTHASE"/>
    <property type="match status" value="1"/>
</dbReference>
<dbReference type="GO" id="GO:0008033">
    <property type="term" value="P:tRNA processing"/>
    <property type="evidence" value="ECO:0007669"/>
    <property type="project" value="UniProtKB-KW"/>
</dbReference>
<dbReference type="AlphaFoldDB" id="A0A172YKR8"/>
<evidence type="ECO:0000313" key="11">
    <source>
        <dbReference type="EMBL" id="ANF59752.1"/>
    </source>
</evidence>
<dbReference type="KEGG" id="haa:A5892_17640"/>
<dbReference type="InterPro" id="IPR006224">
    <property type="entry name" value="PsdUridine_synth_RluA-like_CS"/>
</dbReference>
<dbReference type="GO" id="GO:0003723">
    <property type="term" value="F:RNA binding"/>
    <property type="evidence" value="ECO:0007669"/>
    <property type="project" value="InterPro"/>
</dbReference>
<gene>
    <name evidence="11" type="ORF">A5892_17640</name>
</gene>
<dbReference type="GO" id="GO:0160149">
    <property type="term" value="F:tRNA pseudouridine(65) synthase activity"/>
    <property type="evidence" value="ECO:0007669"/>
    <property type="project" value="UniProtKB-EC"/>
</dbReference>